<dbReference type="Proteomes" id="UP000031258">
    <property type="component" value="Unassembled WGS sequence"/>
</dbReference>
<dbReference type="GO" id="GO:0003676">
    <property type="term" value="F:nucleic acid binding"/>
    <property type="evidence" value="ECO:0007669"/>
    <property type="project" value="InterPro"/>
</dbReference>
<proteinExistence type="predicted"/>
<keyword evidence="3" id="KW-1185">Reference proteome</keyword>
<feature type="non-terminal residue" evidence="2">
    <location>
        <position position="1"/>
    </location>
</feature>
<dbReference type="STRING" id="86105.NF27_BT00010"/>
<name>A0A0C1N137_9RICK</name>
<dbReference type="Pfam" id="PF13683">
    <property type="entry name" value="rve_3"/>
    <property type="match status" value="1"/>
</dbReference>
<sequence>FFFKFLTVFSQFTHSFPLLFYKLVFTYIDSLVYSEGGTSSRKIRMLTVIDEFSRKCLAIKVGYNLTSDNVIDVLSKLFMTEAIPDFIRSDNGSEFTAKTLQKWLEVLKVKTAYITPGSPWENGFNERFNGSLRDELLNGESFCTLNEAQVIIENWRKHYNEIRPHSSLNYKPPTPNTIVNYMTCH</sequence>
<dbReference type="SUPFAM" id="SSF53098">
    <property type="entry name" value="Ribonuclease H-like"/>
    <property type="match status" value="1"/>
</dbReference>
<evidence type="ECO:0000313" key="3">
    <source>
        <dbReference type="Proteomes" id="UP000031258"/>
    </source>
</evidence>
<dbReference type="AlphaFoldDB" id="A0A0C1N137"/>
<accession>A0A0C1N137</accession>
<dbReference type="GO" id="GO:0015074">
    <property type="term" value="P:DNA integration"/>
    <property type="evidence" value="ECO:0007669"/>
    <property type="project" value="InterPro"/>
</dbReference>
<gene>
    <name evidence="2" type="ORF">NF27_BT00010</name>
</gene>
<feature type="domain" description="Integrase catalytic" evidence="1">
    <location>
        <begin position="13"/>
        <end position="180"/>
    </location>
</feature>
<dbReference type="PATRIC" id="fig|86105.3.peg.201"/>
<dbReference type="InterPro" id="IPR036397">
    <property type="entry name" value="RNaseH_sf"/>
</dbReference>
<dbReference type="InterPro" id="IPR012337">
    <property type="entry name" value="RNaseH-like_sf"/>
</dbReference>
<dbReference type="InterPro" id="IPR001584">
    <property type="entry name" value="Integrase_cat-core"/>
</dbReference>
<comment type="caution">
    <text evidence="2">The sequence shown here is derived from an EMBL/GenBank/DDBJ whole genome shotgun (WGS) entry which is preliminary data.</text>
</comment>
<dbReference type="PANTHER" id="PTHR47515:SF1">
    <property type="entry name" value="BLR2054 PROTEIN"/>
    <property type="match status" value="1"/>
</dbReference>
<dbReference type="PANTHER" id="PTHR47515">
    <property type="entry name" value="LOW CALCIUM RESPONSE LOCUS PROTEIN T"/>
    <property type="match status" value="1"/>
</dbReference>
<evidence type="ECO:0000313" key="2">
    <source>
        <dbReference type="EMBL" id="KIE06061.1"/>
    </source>
</evidence>
<dbReference type="EMBL" id="JSWE01000045">
    <property type="protein sequence ID" value="KIE06061.1"/>
    <property type="molecule type" value="Genomic_DNA"/>
</dbReference>
<dbReference type="Gene3D" id="3.30.420.10">
    <property type="entry name" value="Ribonuclease H-like superfamily/Ribonuclease H"/>
    <property type="match status" value="1"/>
</dbReference>
<dbReference type="PROSITE" id="PS50994">
    <property type="entry name" value="INTEGRASE"/>
    <property type="match status" value="1"/>
</dbReference>
<reference evidence="2 3" key="1">
    <citation type="submission" date="2014-11" db="EMBL/GenBank/DDBJ databases">
        <title>A Rickettsiales Symbiont of Amoebae With Ancient Features.</title>
        <authorList>
            <person name="Schulz F."/>
            <person name="Martijn J."/>
            <person name="Wascher F."/>
            <person name="Kostanjsek R."/>
            <person name="Ettema T.J."/>
            <person name="Horn M."/>
        </authorList>
    </citation>
    <scope>NUCLEOTIDE SEQUENCE [LARGE SCALE GENOMIC DNA]</scope>
    <source>
        <strain evidence="2 3">UWC36</strain>
    </source>
</reference>
<organism evidence="2 3">
    <name type="scientific">Candidatus Jidaibacter acanthamoebae</name>
    <dbReference type="NCBI Taxonomy" id="86105"/>
    <lineage>
        <taxon>Bacteria</taxon>
        <taxon>Pseudomonadati</taxon>
        <taxon>Pseudomonadota</taxon>
        <taxon>Alphaproteobacteria</taxon>
        <taxon>Rickettsiales</taxon>
        <taxon>Candidatus Midichloriaceae</taxon>
        <taxon>Candidatus Jidaibacter</taxon>
    </lineage>
</organism>
<evidence type="ECO:0000259" key="1">
    <source>
        <dbReference type="PROSITE" id="PS50994"/>
    </source>
</evidence>
<protein>
    <recommendedName>
        <fullName evidence="1">Integrase catalytic domain-containing protein</fullName>
    </recommendedName>
</protein>